<evidence type="ECO:0000313" key="2">
    <source>
        <dbReference type="Proteomes" id="UP001519460"/>
    </source>
</evidence>
<accession>A0ABD0KZN0</accession>
<dbReference type="EMBL" id="JACVVK020000100">
    <property type="protein sequence ID" value="KAK7492701.1"/>
    <property type="molecule type" value="Genomic_DNA"/>
</dbReference>
<dbReference type="Proteomes" id="UP001519460">
    <property type="component" value="Unassembled WGS sequence"/>
</dbReference>
<proteinExistence type="predicted"/>
<keyword evidence="2" id="KW-1185">Reference proteome</keyword>
<reference evidence="1 2" key="1">
    <citation type="journal article" date="2023" name="Sci. Data">
        <title>Genome assembly of the Korean intertidal mud-creeper Batillaria attramentaria.</title>
        <authorList>
            <person name="Patra A.K."/>
            <person name="Ho P.T."/>
            <person name="Jun S."/>
            <person name="Lee S.J."/>
            <person name="Kim Y."/>
            <person name="Won Y.J."/>
        </authorList>
    </citation>
    <scope>NUCLEOTIDE SEQUENCE [LARGE SCALE GENOMIC DNA]</scope>
    <source>
        <strain evidence="1">Wonlab-2016</strain>
    </source>
</reference>
<comment type="caution">
    <text evidence="1">The sequence shown here is derived from an EMBL/GenBank/DDBJ whole genome shotgun (WGS) entry which is preliminary data.</text>
</comment>
<gene>
    <name evidence="1" type="ORF">BaRGS_00016006</name>
</gene>
<dbReference type="AlphaFoldDB" id="A0ABD0KZN0"/>
<protein>
    <submittedName>
        <fullName evidence="1">Uncharacterized protein</fullName>
    </submittedName>
</protein>
<evidence type="ECO:0000313" key="1">
    <source>
        <dbReference type="EMBL" id="KAK7492701.1"/>
    </source>
</evidence>
<organism evidence="1 2">
    <name type="scientific">Batillaria attramentaria</name>
    <dbReference type="NCBI Taxonomy" id="370345"/>
    <lineage>
        <taxon>Eukaryota</taxon>
        <taxon>Metazoa</taxon>
        <taxon>Spiralia</taxon>
        <taxon>Lophotrochozoa</taxon>
        <taxon>Mollusca</taxon>
        <taxon>Gastropoda</taxon>
        <taxon>Caenogastropoda</taxon>
        <taxon>Sorbeoconcha</taxon>
        <taxon>Cerithioidea</taxon>
        <taxon>Batillariidae</taxon>
        <taxon>Batillaria</taxon>
    </lineage>
</organism>
<name>A0ABD0KZN0_9CAEN</name>
<sequence>MSMIQVFGKAGDLRSYWDYADGESHEQTRRIIINLGWREFTVATVFYSRARGLEGGNNLSRLIKVSKQTGIASPEPLQSLCPWPVEIVFQRQYIEAVGYKYRTFATVGITSGWSLCKTQIFI</sequence>